<gene>
    <name evidence="3" type="ORF">SAMN05444272_0406</name>
</gene>
<organism evidence="3 4">
    <name type="scientific">Roseibium suaedae</name>
    <dbReference type="NCBI Taxonomy" id="735517"/>
    <lineage>
        <taxon>Bacteria</taxon>
        <taxon>Pseudomonadati</taxon>
        <taxon>Pseudomonadota</taxon>
        <taxon>Alphaproteobacteria</taxon>
        <taxon>Hyphomicrobiales</taxon>
        <taxon>Stappiaceae</taxon>
        <taxon>Roseibium</taxon>
    </lineage>
</organism>
<dbReference type="EMBL" id="FRBW01000001">
    <property type="protein sequence ID" value="SHL36734.1"/>
    <property type="molecule type" value="Genomic_DNA"/>
</dbReference>
<keyword evidence="4" id="KW-1185">Reference proteome</keyword>
<feature type="domain" description="Pilus formation protein N-terminal" evidence="2">
    <location>
        <begin position="29"/>
        <end position="96"/>
    </location>
</feature>
<feature type="chain" id="PRO_5012974792" evidence="1">
    <location>
        <begin position="26"/>
        <end position="161"/>
    </location>
</feature>
<dbReference type="PROSITE" id="PS00430">
    <property type="entry name" value="TONB_DEPENDENT_REC_1"/>
    <property type="match status" value="1"/>
</dbReference>
<accession>A0A1M7A1Z0</accession>
<reference evidence="3 4" key="1">
    <citation type="submission" date="2016-11" db="EMBL/GenBank/DDBJ databases">
        <authorList>
            <person name="Jaros S."/>
            <person name="Januszkiewicz K."/>
            <person name="Wedrychowicz H."/>
        </authorList>
    </citation>
    <scope>NUCLEOTIDE SEQUENCE [LARGE SCALE GENOMIC DNA]</scope>
    <source>
        <strain evidence="3 4">DSM 22153</strain>
    </source>
</reference>
<dbReference type="Proteomes" id="UP000186002">
    <property type="component" value="Unassembled WGS sequence"/>
</dbReference>
<evidence type="ECO:0000256" key="1">
    <source>
        <dbReference type="SAM" id="SignalP"/>
    </source>
</evidence>
<keyword evidence="1" id="KW-0732">Signal</keyword>
<evidence type="ECO:0000313" key="4">
    <source>
        <dbReference type="Proteomes" id="UP000186002"/>
    </source>
</evidence>
<protein>
    <submittedName>
        <fullName evidence="3">Pilus formation protein N terminal region</fullName>
    </submittedName>
</protein>
<dbReference type="InterPro" id="IPR010916">
    <property type="entry name" value="TonB_box_CS"/>
</dbReference>
<proteinExistence type="predicted"/>
<name>A0A1M7A1Z0_9HYPH</name>
<dbReference type="Pfam" id="PF13629">
    <property type="entry name" value="T2SS-T3SS_pil_N"/>
    <property type="match status" value="1"/>
</dbReference>
<sequence>MNTDFKRMVGIASLFAVAMCGHANAGEGVHVVMDHAKVFRIDEPAASVIVGNPLIADVVMQDRNTVVVTGKLYGNTNLIILDAKNEPIIDEVVTVSGAAANTVVVTRKTEQDTYSCSPQCDPTLKVGNSENGFKVITEQATARNSLSLGAAVGSPASAPSN</sequence>
<dbReference type="AlphaFoldDB" id="A0A1M7A1Z0"/>
<feature type="signal peptide" evidence="1">
    <location>
        <begin position="1"/>
        <end position="25"/>
    </location>
</feature>
<evidence type="ECO:0000259" key="2">
    <source>
        <dbReference type="Pfam" id="PF13629"/>
    </source>
</evidence>
<dbReference type="STRING" id="735517.SAMN05444272_0406"/>
<dbReference type="OrthoDB" id="9815749at2"/>
<evidence type="ECO:0000313" key="3">
    <source>
        <dbReference type="EMBL" id="SHL36734.1"/>
    </source>
</evidence>
<dbReference type="InterPro" id="IPR032789">
    <property type="entry name" value="T2SS-T3SS_pil_N"/>
</dbReference>